<proteinExistence type="inferred from homology"/>
<dbReference type="NCBIfam" id="NF003828">
    <property type="entry name" value="PRK05416.1"/>
    <property type="match status" value="1"/>
</dbReference>
<dbReference type="SUPFAM" id="SSF52540">
    <property type="entry name" value="P-loop containing nucleoside triphosphate hydrolases"/>
    <property type="match status" value="1"/>
</dbReference>
<feature type="domain" description="RapZ C-terminal" evidence="6">
    <location>
        <begin position="168"/>
        <end position="286"/>
    </location>
</feature>
<dbReference type="Proteomes" id="UP000738126">
    <property type="component" value="Unassembled WGS sequence"/>
</dbReference>
<accession>A0ABS1E6E9</accession>
<keyword evidence="2 4" id="KW-0067">ATP-binding</keyword>
<dbReference type="InterPro" id="IPR005337">
    <property type="entry name" value="RapZ-like"/>
</dbReference>
<evidence type="ECO:0000259" key="6">
    <source>
        <dbReference type="Pfam" id="PF22740"/>
    </source>
</evidence>
<comment type="caution">
    <text evidence="7">The sequence shown here is derived from an EMBL/GenBank/DDBJ whole genome shotgun (WGS) entry which is preliminary data.</text>
</comment>
<keyword evidence="3 4" id="KW-0342">GTP-binding</keyword>
<dbReference type="InterPro" id="IPR027417">
    <property type="entry name" value="P-loop_NTPase"/>
</dbReference>
<dbReference type="Gene3D" id="3.40.50.300">
    <property type="entry name" value="P-loop containing nucleotide triphosphate hydrolases"/>
    <property type="match status" value="1"/>
</dbReference>
<dbReference type="RefSeq" id="WP_200257799.1">
    <property type="nucleotide sequence ID" value="NZ_NRSH01000049.1"/>
</dbReference>
<dbReference type="PIRSF" id="PIRSF005052">
    <property type="entry name" value="P-loopkin"/>
    <property type="match status" value="1"/>
</dbReference>
<organism evidence="7 8">
    <name type="scientific">Halorhodospira neutriphila</name>
    <dbReference type="NCBI Taxonomy" id="168379"/>
    <lineage>
        <taxon>Bacteria</taxon>
        <taxon>Pseudomonadati</taxon>
        <taxon>Pseudomonadota</taxon>
        <taxon>Gammaproteobacteria</taxon>
        <taxon>Chromatiales</taxon>
        <taxon>Ectothiorhodospiraceae</taxon>
        <taxon>Halorhodospira</taxon>
    </lineage>
</organism>
<evidence type="ECO:0000256" key="3">
    <source>
        <dbReference type="ARBA" id="ARBA00023134"/>
    </source>
</evidence>
<dbReference type="HAMAP" id="MF_00636">
    <property type="entry name" value="RapZ_like"/>
    <property type="match status" value="1"/>
</dbReference>
<evidence type="ECO:0000313" key="7">
    <source>
        <dbReference type="EMBL" id="MBK1726538.1"/>
    </source>
</evidence>
<protein>
    <submittedName>
        <fullName evidence="7">RNase adaptor protein RapZ</fullName>
    </submittedName>
</protein>
<dbReference type="InterPro" id="IPR053930">
    <property type="entry name" value="RapZ-like_N"/>
</dbReference>
<dbReference type="EMBL" id="NRSH01000049">
    <property type="protein sequence ID" value="MBK1726538.1"/>
    <property type="molecule type" value="Genomic_DNA"/>
</dbReference>
<keyword evidence="1 4" id="KW-0547">Nucleotide-binding</keyword>
<sequence length="287" mass="31744">MDRVRLIVVSGLSGSGKSVALHTLEDAGYHCIDNLPVSLITDFARYAVEIGAPAGERFAIGIDARTPSRDLQRLPQALAGLADSGIDAELVFLYADDAILVRRYNETRRRHPLGGEGRTLADALQRERRLLEPLREAAAWCIDTSRLSIHDLRGLIHERLGGDRPSLSVLVQSFGFKHGVPGDADYVFDARCLPNPHWEAQLRALTGADPEVRAFLEGQPETATLYEQIHALITHWLPTYRRAGRIYLTVAIGCTGGQHRSVYLAERLAEDLAAHCSHVALRHRELP</sequence>
<feature type="binding site" evidence="4">
    <location>
        <begin position="11"/>
        <end position="18"/>
    </location>
    <ligand>
        <name>ATP</name>
        <dbReference type="ChEBI" id="CHEBI:30616"/>
    </ligand>
</feature>
<evidence type="ECO:0000259" key="5">
    <source>
        <dbReference type="Pfam" id="PF03668"/>
    </source>
</evidence>
<name>A0ABS1E6E9_9GAMM</name>
<dbReference type="PANTHER" id="PTHR30448:SF0">
    <property type="entry name" value="RNASE ADAPTER PROTEIN RAPZ"/>
    <property type="match status" value="1"/>
</dbReference>
<reference evidence="7 8" key="1">
    <citation type="journal article" date="2020" name="Microorganisms">
        <title>Osmotic Adaptation and Compatible Solute Biosynthesis of Phototrophic Bacteria as Revealed from Genome Analyses.</title>
        <authorList>
            <person name="Imhoff J.F."/>
            <person name="Rahn T."/>
            <person name="Kunzel S."/>
            <person name="Keller A."/>
            <person name="Neulinger S.C."/>
        </authorList>
    </citation>
    <scope>NUCLEOTIDE SEQUENCE [LARGE SCALE GENOMIC DNA]</scope>
    <source>
        <strain evidence="7 8">DSM 15116</strain>
    </source>
</reference>
<evidence type="ECO:0000256" key="2">
    <source>
        <dbReference type="ARBA" id="ARBA00022840"/>
    </source>
</evidence>
<dbReference type="Pfam" id="PF03668">
    <property type="entry name" value="RapZ-like_N"/>
    <property type="match status" value="1"/>
</dbReference>
<feature type="binding site" evidence="4">
    <location>
        <begin position="63"/>
        <end position="66"/>
    </location>
    <ligand>
        <name>GTP</name>
        <dbReference type="ChEBI" id="CHEBI:37565"/>
    </ligand>
</feature>
<feature type="domain" description="RapZ-like N-terminal" evidence="5">
    <location>
        <begin position="5"/>
        <end position="164"/>
    </location>
</feature>
<dbReference type="Pfam" id="PF22740">
    <property type="entry name" value="PapZ_C"/>
    <property type="match status" value="1"/>
</dbReference>
<evidence type="ECO:0000256" key="1">
    <source>
        <dbReference type="ARBA" id="ARBA00022741"/>
    </source>
</evidence>
<dbReference type="PANTHER" id="PTHR30448">
    <property type="entry name" value="RNASE ADAPTER PROTEIN RAPZ"/>
    <property type="match status" value="1"/>
</dbReference>
<evidence type="ECO:0000313" key="8">
    <source>
        <dbReference type="Proteomes" id="UP000738126"/>
    </source>
</evidence>
<dbReference type="InterPro" id="IPR053931">
    <property type="entry name" value="RapZ_C"/>
</dbReference>
<evidence type="ECO:0000256" key="4">
    <source>
        <dbReference type="HAMAP-Rule" id="MF_00636"/>
    </source>
</evidence>
<gene>
    <name evidence="7" type="ORF">CKO13_05775</name>
</gene>
<keyword evidence="8" id="KW-1185">Reference proteome</keyword>